<keyword evidence="6" id="KW-1185">Reference proteome</keyword>
<keyword evidence="2" id="KW-0560">Oxidoreductase</keyword>
<accession>A0ABP6RFJ8</accession>
<evidence type="ECO:0000256" key="3">
    <source>
        <dbReference type="SAM" id="MobiDB-lite"/>
    </source>
</evidence>
<dbReference type="Proteomes" id="UP001501736">
    <property type="component" value="Unassembled WGS sequence"/>
</dbReference>
<evidence type="ECO:0000259" key="4">
    <source>
        <dbReference type="Pfam" id="PF02525"/>
    </source>
</evidence>
<dbReference type="RefSeq" id="WP_344718956.1">
    <property type="nucleotide sequence ID" value="NZ_BAAAYG010000003.1"/>
</dbReference>
<dbReference type="Gene3D" id="3.40.50.360">
    <property type="match status" value="1"/>
</dbReference>
<gene>
    <name evidence="5" type="ORF">GCM10020260_10830</name>
</gene>
<proteinExistence type="inferred from homology"/>
<dbReference type="InterPro" id="IPR051545">
    <property type="entry name" value="NAD(P)H_dehydrogenase_qn"/>
</dbReference>
<evidence type="ECO:0000256" key="1">
    <source>
        <dbReference type="ARBA" id="ARBA00006252"/>
    </source>
</evidence>
<dbReference type="InterPro" id="IPR003680">
    <property type="entry name" value="Flavodoxin_fold"/>
</dbReference>
<evidence type="ECO:0000256" key="2">
    <source>
        <dbReference type="ARBA" id="ARBA00023002"/>
    </source>
</evidence>
<comment type="similarity">
    <text evidence="1">Belongs to the NAD(P)H dehydrogenase (quinone) family.</text>
</comment>
<evidence type="ECO:0000313" key="6">
    <source>
        <dbReference type="Proteomes" id="UP001501736"/>
    </source>
</evidence>
<protein>
    <submittedName>
        <fullName evidence="5">NAD(P)H-dependent oxidoreductase</fullName>
    </submittedName>
</protein>
<dbReference type="SUPFAM" id="SSF52218">
    <property type="entry name" value="Flavoproteins"/>
    <property type="match status" value="1"/>
</dbReference>
<organism evidence="5 6">
    <name type="scientific">Nesterenkonia halobia</name>
    <dbReference type="NCBI Taxonomy" id="37922"/>
    <lineage>
        <taxon>Bacteria</taxon>
        <taxon>Bacillati</taxon>
        <taxon>Actinomycetota</taxon>
        <taxon>Actinomycetes</taxon>
        <taxon>Micrococcales</taxon>
        <taxon>Micrococcaceae</taxon>
        <taxon>Nesterenkonia</taxon>
    </lineage>
</organism>
<dbReference type="EMBL" id="BAAAYG010000003">
    <property type="protein sequence ID" value="GAA3282921.1"/>
    <property type="molecule type" value="Genomic_DNA"/>
</dbReference>
<comment type="caution">
    <text evidence="5">The sequence shown here is derived from an EMBL/GenBank/DDBJ whole genome shotgun (WGS) entry which is preliminary data.</text>
</comment>
<feature type="domain" description="Flavodoxin-like fold" evidence="4">
    <location>
        <begin position="26"/>
        <end position="231"/>
    </location>
</feature>
<feature type="region of interest" description="Disordered" evidence="3">
    <location>
        <begin position="1"/>
        <end position="22"/>
    </location>
</feature>
<reference evidence="6" key="1">
    <citation type="journal article" date="2019" name="Int. J. Syst. Evol. Microbiol.">
        <title>The Global Catalogue of Microorganisms (GCM) 10K type strain sequencing project: providing services to taxonomists for standard genome sequencing and annotation.</title>
        <authorList>
            <consortium name="The Broad Institute Genomics Platform"/>
            <consortium name="The Broad Institute Genome Sequencing Center for Infectious Disease"/>
            <person name="Wu L."/>
            <person name="Ma J."/>
        </authorList>
    </citation>
    <scope>NUCLEOTIDE SEQUENCE [LARGE SCALE GENOMIC DNA]</scope>
    <source>
        <strain evidence="6">JCM 11483</strain>
    </source>
</reference>
<sequence>MDTDHITASPARRAEPAADPAEAPRTVLWVSAHPEPDSLTGSLRRHGLEVLRRRGHTVLESDLHAMAWDPVVRAETLDTRPAPRPVQITRQGRSAQLAGTQPPDVAAEQQKLRRADALVVQFPLWWYGMPAILKGWFDRVFVSGFAFGTDPDTGRRLRFEQGPFRSTRALAAITLGDRAASIGPRGKSGELEELLFGLLHGTFAYTGMDALRPWALPSADFTDEDSWPEAAGSLARRLEGLFAEEPLPYREQFTGDYTEEWALREEIRPGETGLSVHLHR</sequence>
<dbReference type="PANTHER" id="PTHR10204">
    <property type="entry name" value="NAD P H OXIDOREDUCTASE-RELATED"/>
    <property type="match status" value="1"/>
</dbReference>
<evidence type="ECO:0000313" key="5">
    <source>
        <dbReference type="EMBL" id="GAA3282921.1"/>
    </source>
</evidence>
<dbReference type="Pfam" id="PF02525">
    <property type="entry name" value="Flavodoxin_2"/>
    <property type="match status" value="1"/>
</dbReference>
<name>A0ABP6RFJ8_9MICC</name>
<dbReference type="InterPro" id="IPR029039">
    <property type="entry name" value="Flavoprotein-like_sf"/>
</dbReference>
<dbReference type="PANTHER" id="PTHR10204:SF34">
    <property type="entry name" value="NAD(P)H DEHYDROGENASE [QUINONE] 1 ISOFORM 1"/>
    <property type="match status" value="1"/>
</dbReference>